<dbReference type="Proteomes" id="UP000515703">
    <property type="component" value="Chromosome"/>
</dbReference>
<evidence type="ECO:0000256" key="6">
    <source>
        <dbReference type="ARBA" id="ARBA00023136"/>
    </source>
</evidence>
<feature type="domain" description="ABC transmembrane type-1" evidence="9">
    <location>
        <begin position="23"/>
        <end position="304"/>
    </location>
</feature>
<feature type="transmembrane region" description="Helical" evidence="7">
    <location>
        <begin position="240"/>
        <end position="264"/>
    </location>
</feature>
<protein>
    <submittedName>
        <fullName evidence="10">SAV1866 family putative multidrug efflux ABC transporter</fullName>
    </submittedName>
</protein>
<dbReference type="SUPFAM" id="SSF52540">
    <property type="entry name" value="P-loop containing nucleoside triphosphate hydrolases"/>
    <property type="match status" value="1"/>
</dbReference>
<dbReference type="Pfam" id="PF00664">
    <property type="entry name" value="ABC_membrane"/>
    <property type="match status" value="1"/>
</dbReference>
<dbReference type="Gene3D" id="1.20.1560.10">
    <property type="entry name" value="ABC transporter type 1, transmembrane domain"/>
    <property type="match status" value="1"/>
</dbReference>
<evidence type="ECO:0000259" key="8">
    <source>
        <dbReference type="PROSITE" id="PS50893"/>
    </source>
</evidence>
<dbReference type="GO" id="GO:0005524">
    <property type="term" value="F:ATP binding"/>
    <property type="evidence" value="ECO:0007669"/>
    <property type="project" value="UniProtKB-KW"/>
</dbReference>
<dbReference type="GO" id="GO:0016887">
    <property type="term" value="F:ATP hydrolysis activity"/>
    <property type="evidence" value="ECO:0007669"/>
    <property type="project" value="InterPro"/>
</dbReference>
<accession>A0A7I8DJ49</accession>
<dbReference type="InterPro" id="IPR036640">
    <property type="entry name" value="ABC1_TM_sf"/>
</dbReference>
<evidence type="ECO:0000256" key="1">
    <source>
        <dbReference type="ARBA" id="ARBA00004651"/>
    </source>
</evidence>
<dbReference type="KEGG" id="acht:bsdcttw_04250"/>
<dbReference type="InterPro" id="IPR011527">
    <property type="entry name" value="ABC1_TM_dom"/>
</dbReference>
<gene>
    <name evidence="10" type="ORF">bsdcttw_04250</name>
</gene>
<feature type="transmembrane region" description="Helical" evidence="7">
    <location>
        <begin position="128"/>
        <end position="155"/>
    </location>
</feature>
<dbReference type="GO" id="GO:0015421">
    <property type="term" value="F:ABC-type oligopeptide transporter activity"/>
    <property type="evidence" value="ECO:0007669"/>
    <property type="project" value="TreeGrafter"/>
</dbReference>
<name>A0A7I8DJ49_9FIRM</name>
<feature type="domain" description="ABC transporter" evidence="8">
    <location>
        <begin position="335"/>
        <end position="570"/>
    </location>
</feature>
<dbReference type="InterPro" id="IPR039421">
    <property type="entry name" value="Type_1_exporter"/>
</dbReference>
<evidence type="ECO:0000259" key="9">
    <source>
        <dbReference type="PROSITE" id="PS50929"/>
    </source>
</evidence>
<dbReference type="Gene3D" id="3.40.50.300">
    <property type="entry name" value="P-loop containing nucleotide triphosphate hydrolases"/>
    <property type="match status" value="1"/>
</dbReference>
<reference evidence="10 11" key="2">
    <citation type="submission" date="2020-08" db="EMBL/GenBank/DDBJ databases">
        <authorList>
            <person name="Ueki A."/>
            <person name="Tonouchi A."/>
        </authorList>
    </citation>
    <scope>NUCLEOTIDE SEQUENCE [LARGE SCALE GENOMIC DNA]</scope>
    <source>
        <strain evidence="10 11">CTTW</strain>
    </source>
</reference>
<dbReference type="PANTHER" id="PTHR43394:SF1">
    <property type="entry name" value="ATP-BINDING CASSETTE SUB-FAMILY B MEMBER 10, MITOCHONDRIAL"/>
    <property type="match status" value="1"/>
</dbReference>
<evidence type="ECO:0000256" key="2">
    <source>
        <dbReference type="ARBA" id="ARBA00022692"/>
    </source>
</evidence>
<dbReference type="PROSITE" id="PS50893">
    <property type="entry name" value="ABC_TRANSPORTER_2"/>
    <property type="match status" value="1"/>
</dbReference>
<dbReference type="EMBL" id="AP023368">
    <property type="protein sequence ID" value="BCJ97384.1"/>
    <property type="molecule type" value="Genomic_DNA"/>
</dbReference>
<dbReference type="GO" id="GO:0005886">
    <property type="term" value="C:plasma membrane"/>
    <property type="evidence" value="ECO:0007669"/>
    <property type="project" value="UniProtKB-SubCell"/>
</dbReference>
<dbReference type="SMART" id="SM00382">
    <property type="entry name" value="AAA"/>
    <property type="match status" value="1"/>
</dbReference>
<feature type="transmembrane region" description="Helical" evidence="7">
    <location>
        <begin position="21"/>
        <end position="41"/>
    </location>
</feature>
<keyword evidence="3" id="KW-0547">Nucleotide-binding</keyword>
<dbReference type="PANTHER" id="PTHR43394">
    <property type="entry name" value="ATP-DEPENDENT PERMEASE MDL1, MITOCHONDRIAL"/>
    <property type="match status" value="1"/>
</dbReference>
<dbReference type="Pfam" id="PF00005">
    <property type="entry name" value="ABC_tran"/>
    <property type="match status" value="1"/>
</dbReference>
<keyword evidence="6 7" id="KW-0472">Membrane</keyword>
<evidence type="ECO:0000256" key="7">
    <source>
        <dbReference type="SAM" id="Phobius"/>
    </source>
</evidence>
<evidence type="ECO:0000256" key="5">
    <source>
        <dbReference type="ARBA" id="ARBA00022989"/>
    </source>
</evidence>
<keyword evidence="4" id="KW-0067">ATP-binding</keyword>
<organism evidence="10 11">
    <name type="scientific">Anaerocolumna chitinilytica</name>
    <dbReference type="NCBI Taxonomy" id="1727145"/>
    <lineage>
        <taxon>Bacteria</taxon>
        <taxon>Bacillati</taxon>
        <taxon>Bacillota</taxon>
        <taxon>Clostridia</taxon>
        <taxon>Lachnospirales</taxon>
        <taxon>Lachnospiraceae</taxon>
        <taxon>Anaerocolumna</taxon>
    </lineage>
</organism>
<dbReference type="AlphaFoldDB" id="A0A7I8DJ49"/>
<dbReference type="SUPFAM" id="SSF90123">
    <property type="entry name" value="ABC transporter transmembrane region"/>
    <property type="match status" value="1"/>
</dbReference>
<evidence type="ECO:0000313" key="10">
    <source>
        <dbReference type="EMBL" id="BCJ97384.1"/>
    </source>
</evidence>
<evidence type="ECO:0000313" key="11">
    <source>
        <dbReference type="Proteomes" id="UP000515703"/>
    </source>
</evidence>
<keyword evidence="5 7" id="KW-1133">Transmembrane helix</keyword>
<evidence type="ECO:0000256" key="4">
    <source>
        <dbReference type="ARBA" id="ARBA00022840"/>
    </source>
</evidence>
<dbReference type="CDD" id="cd07346">
    <property type="entry name" value="ABC_6TM_exporters"/>
    <property type="match status" value="1"/>
</dbReference>
<sequence>MIQKIQILKWMGAKTKPYIRSLILLILMGCILSFVKVYMAYVSKDLIDSALLRNITEVIKTGSLFGAALLLQVIFKWISTDLSVRTKENMSGNLREKIYRHLTGASWNEYTKYHTGDIHMRVMGDTQITVSGIIDGIIQGITQLTGMAAAFVVLLQLNRNIALFTLLCGPLSLVFIGIFGSRYMSIHEDTQEADGKYRAYLQECLSHMLIVKTFGKERDSAEKLRQMQAEKKRFAIKRTFSTTVINTVTMIGIGISFLLIFVWGMTSVFSKNISVGTFTAYIQLIAQMLIPFLDLALIGTTFLSAAGSSKRLMELERLHTEDMDVKPGVKDFDELIIDNLNFSYEADKPVLHDVSFSIKAGEIIGLIGASGQGKTTLINLIMQLLKPEKGSILIKKENTIYNMEQFSIRDLITYVPQGNTLFSGTIEENLAMGRKDAEEKEKEEALEEACAWGFVKELKEGWNTVIGEYGIGLSEGQAQRISIARAFLREAPLMILDEATSALDMDTEKAILRNIREMKGKRTGIIITHRLSALRYCDRVFTLEKGTLKEREPAKILAELNESIGFVSFYPSSEALAR</sequence>
<feature type="transmembrane region" description="Helical" evidence="7">
    <location>
        <begin position="161"/>
        <end position="180"/>
    </location>
</feature>
<dbReference type="InterPro" id="IPR003439">
    <property type="entry name" value="ABC_transporter-like_ATP-bd"/>
</dbReference>
<comment type="subcellular location">
    <subcellularLocation>
        <location evidence="1">Cell membrane</location>
        <topology evidence="1">Multi-pass membrane protein</topology>
    </subcellularLocation>
</comment>
<feature type="transmembrane region" description="Helical" evidence="7">
    <location>
        <begin position="61"/>
        <end position="78"/>
    </location>
</feature>
<dbReference type="RefSeq" id="WP_185257817.1">
    <property type="nucleotide sequence ID" value="NZ_AP023368.1"/>
</dbReference>
<dbReference type="PROSITE" id="PS50929">
    <property type="entry name" value="ABC_TM1F"/>
    <property type="match status" value="1"/>
</dbReference>
<dbReference type="InterPro" id="IPR027417">
    <property type="entry name" value="P-loop_NTPase"/>
</dbReference>
<dbReference type="InterPro" id="IPR003593">
    <property type="entry name" value="AAA+_ATPase"/>
</dbReference>
<reference evidence="10 11" key="1">
    <citation type="submission" date="2020-08" db="EMBL/GenBank/DDBJ databases">
        <title>Draft genome sequencing of an Anaerocolumna strain isolated from anoxic soil subjected to BSD treatment.</title>
        <authorList>
            <person name="Uek A."/>
            <person name="Tonouchi A."/>
        </authorList>
    </citation>
    <scope>NUCLEOTIDE SEQUENCE [LARGE SCALE GENOMIC DNA]</scope>
    <source>
        <strain evidence="10 11">CTTW</strain>
    </source>
</reference>
<keyword evidence="2 7" id="KW-0812">Transmembrane</keyword>
<feature type="transmembrane region" description="Helical" evidence="7">
    <location>
        <begin position="284"/>
        <end position="307"/>
    </location>
</feature>
<evidence type="ECO:0000256" key="3">
    <source>
        <dbReference type="ARBA" id="ARBA00022741"/>
    </source>
</evidence>
<dbReference type="CDD" id="cd03228">
    <property type="entry name" value="ABCC_MRP_Like"/>
    <property type="match status" value="1"/>
</dbReference>
<keyword evidence="11" id="KW-1185">Reference proteome</keyword>
<proteinExistence type="predicted"/>